<protein>
    <recommendedName>
        <fullName evidence="10">TldD/PmbA family protein</fullName>
    </recommendedName>
</protein>
<dbReference type="InterPro" id="IPR045569">
    <property type="entry name" value="Metalloprtase-TldD/E_C"/>
</dbReference>
<dbReference type="GO" id="GO:0006508">
    <property type="term" value="P:proteolysis"/>
    <property type="evidence" value="ECO:0007669"/>
    <property type="project" value="UniProtKB-KW"/>
</dbReference>
<keyword evidence="4" id="KW-0482">Metalloprotease</keyword>
<keyword evidence="2" id="KW-0645">Protease</keyword>
<dbReference type="InterPro" id="IPR002510">
    <property type="entry name" value="Metalloprtase-TldD/E_N"/>
</dbReference>
<keyword evidence="3" id="KW-0378">Hydrolase</keyword>
<dbReference type="InterPro" id="IPR036059">
    <property type="entry name" value="TldD/PmbA_sf"/>
</dbReference>
<evidence type="ECO:0000313" key="8">
    <source>
        <dbReference type="EMBL" id="RKX66176.1"/>
    </source>
</evidence>
<dbReference type="GO" id="GO:0008237">
    <property type="term" value="F:metallopeptidase activity"/>
    <property type="evidence" value="ECO:0007669"/>
    <property type="project" value="UniProtKB-KW"/>
</dbReference>
<feature type="domain" description="Metalloprotease TldD/E C-terminal" evidence="6">
    <location>
        <begin position="220"/>
        <end position="451"/>
    </location>
</feature>
<accession>A0A660S833</accession>
<evidence type="ECO:0008006" key="10">
    <source>
        <dbReference type="Google" id="ProtNLM"/>
    </source>
</evidence>
<comment type="caution">
    <text evidence="8">The sequence shown here is derived from an EMBL/GenBank/DDBJ whole genome shotgun (WGS) entry which is preliminary data.</text>
</comment>
<feature type="domain" description="Metalloprotease TldD/E central" evidence="7">
    <location>
        <begin position="109"/>
        <end position="183"/>
    </location>
</feature>
<dbReference type="InterPro" id="IPR045570">
    <property type="entry name" value="Metalloprtase-TldD/E_cen_dom"/>
</dbReference>
<gene>
    <name evidence="8" type="ORF">DRP44_04655</name>
</gene>
<dbReference type="Pfam" id="PF01523">
    <property type="entry name" value="PmbA_TldD_1st"/>
    <property type="match status" value="1"/>
</dbReference>
<dbReference type="PANTHER" id="PTHR30624">
    <property type="entry name" value="UNCHARACTERIZED PROTEIN TLDD AND PMBA"/>
    <property type="match status" value="1"/>
</dbReference>
<dbReference type="AlphaFoldDB" id="A0A660S833"/>
<sequence length="452" mass="50710">MNRYTGDFKVYPINNHFVDVRCEEEYLTEINIKDGKIKYATETPSSGIFIRIFKNNKWFMTSTTDEKNIKNKIKGLDELADNVAHEKSGLKLNIDPIQDNLIKYEHLNPSKRKIKDKIEILREYDEVIKKFKYIRSYQLVYNDKYLVKRIKNSLGTDIAYDKSICGFTLYFTAAEGGNMFSGSISIGNNTLDHLMNKEEALKERLKEVKGFLKAKHVKEGSYTTVLSESATGVFVHESFGHKSEADFMIGDKSSQNEWAIGEKVANEKVSIIDYGGLPASCGYIPYDDEGVPSYKTYLVKDGVLSSRLHTLTTASLMGERPTGNGRSVDAEHEPIVRMTNTYMKRGDIPFEDMISDIKLGVYIKTVHSGFGMSTFTLTPGLSYMIRKGKIAEPVIVSAVAGSIFETLESIEAVSNDFKLIFNAQGGCSKLNQTKLPVGFGGPKIRIKSLEIS</sequence>
<dbReference type="EMBL" id="QNBC01000053">
    <property type="protein sequence ID" value="RKX66176.1"/>
    <property type="molecule type" value="Genomic_DNA"/>
</dbReference>
<dbReference type="Proteomes" id="UP000282321">
    <property type="component" value="Unassembled WGS sequence"/>
</dbReference>
<evidence type="ECO:0000256" key="1">
    <source>
        <dbReference type="ARBA" id="ARBA00005836"/>
    </source>
</evidence>
<name>A0A660S833_UNCT6</name>
<dbReference type="InterPro" id="IPR035068">
    <property type="entry name" value="TldD/PmbA_N"/>
</dbReference>
<evidence type="ECO:0000313" key="9">
    <source>
        <dbReference type="Proteomes" id="UP000282321"/>
    </source>
</evidence>
<dbReference type="SUPFAM" id="SSF111283">
    <property type="entry name" value="Putative modulator of DNA gyrase, PmbA/TldD"/>
    <property type="match status" value="1"/>
</dbReference>
<evidence type="ECO:0000256" key="2">
    <source>
        <dbReference type="ARBA" id="ARBA00022670"/>
    </source>
</evidence>
<evidence type="ECO:0000256" key="3">
    <source>
        <dbReference type="ARBA" id="ARBA00022801"/>
    </source>
</evidence>
<reference evidence="8 9" key="1">
    <citation type="submission" date="2018-06" db="EMBL/GenBank/DDBJ databases">
        <title>Extensive metabolic versatility and redundancy in microbially diverse, dynamic hydrothermal sediments.</title>
        <authorList>
            <person name="Dombrowski N."/>
            <person name="Teske A."/>
            <person name="Baker B.J."/>
        </authorList>
    </citation>
    <scope>NUCLEOTIDE SEQUENCE [LARGE SCALE GENOMIC DNA]</scope>
    <source>
        <strain evidence="8">B35_G9</strain>
    </source>
</reference>
<organism evidence="8 9">
    <name type="scientific">candidate division TA06 bacterium</name>
    <dbReference type="NCBI Taxonomy" id="2250710"/>
    <lineage>
        <taxon>Bacteria</taxon>
        <taxon>Bacteria division TA06</taxon>
    </lineage>
</organism>
<dbReference type="PANTHER" id="PTHR30624:SF0">
    <property type="entry name" value="METALLOPROTEASE SLR0863"/>
    <property type="match status" value="1"/>
</dbReference>
<evidence type="ECO:0000259" key="7">
    <source>
        <dbReference type="Pfam" id="PF19290"/>
    </source>
</evidence>
<dbReference type="Pfam" id="PF19290">
    <property type="entry name" value="PmbA_TldD_2nd"/>
    <property type="match status" value="1"/>
</dbReference>
<feature type="domain" description="Metalloprotease TldD/E N-terminal" evidence="5">
    <location>
        <begin position="18"/>
        <end position="81"/>
    </location>
</feature>
<dbReference type="GO" id="GO:0005829">
    <property type="term" value="C:cytosol"/>
    <property type="evidence" value="ECO:0007669"/>
    <property type="project" value="TreeGrafter"/>
</dbReference>
<evidence type="ECO:0000259" key="6">
    <source>
        <dbReference type="Pfam" id="PF19289"/>
    </source>
</evidence>
<evidence type="ECO:0000259" key="5">
    <source>
        <dbReference type="Pfam" id="PF01523"/>
    </source>
</evidence>
<dbReference type="Pfam" id="PF19289">
    <property type="entry name" value="PmbA_TldD_3rd"/>
    <property type="match status" value="1"/>
</dbReference>
<dbReference type="InterPro" id="IPR051463">
    <property type="entry name" value="Peptidase_U62_metallo"/>
</dbReference>
<evidence type="ECO:0000256" key="4">
    <source>
        <dbReference type="ARBA" id="ARBA00023049"/>
    </source>
</evidence>
<dbReference type="Gene3D" id="3.30.2290.10">
    <property type="entry name" value="PmbA/TldD superfamily"/>
    <property type="match status" value="1"/>
</dbReference>
<comment type="similarity">
    <text evidence="1">Belongs to the peptidase U62 family.</text>
</comment>
<proteinExistence type="inferred from homology"/>